<dbReference type="Pfam" id="PF02775">
    <property type="entry name" value="TPP_enzyme_C"/>
    <property type="match status" value="1"/>
</dbReference>
<dbReference type="PANTHER" id="PTHR42897">
    <property type="entry name" value="PYRUVATE SYNTHASE SUBUNIT PORB"/>
    <property type="match status" value="1"/>
</dbReference>
<dbReference type="GO" id="GO:0006082">
    <property type="term" value="P:organic acid metabolic process"/>
    <property type="evidence" value="ECO:0007669"/>
    <property type="project" value="UniProtKB-ARBA"/>
</dbReference>
<reference evidence="3" key="1">
    <citation type="journal article" date="2022" name="Nat. Microbiol.">
        <title>Unique mobile elements and scalable gene flow at the prokaryote-eukaryote boundary revealed by circularized Asgard archaea genomes.</title>
        <authorList>
            <person name="Wu F."/>
            <person name="Speth D.R."/>
            <person name="Philosof A."/>
            <person name="Cremiere A."/>
            <person name="Narayanan A."/>
            <person name="Barco R.A."/>
            <person name="Connon S.A."/>
            <person name="Amend J.P."/>
            <person name="Antoshechkin I.A."/>
            <person name="Orphan V.J."/>
        </authorList>
    </citation>
    <scope>NUCLEOTIDE SEQUENCE</scope>
    <source>
        <strain evidence="3">PM71</strain>
    </source>
</reference>
<dbReference type="AlphaFoldDB" id="A0A9Y1BKW6"/>
<dbReference type="PANTHER" id="PTHR42897:SF1">
    <property type="entry name" value="2-OXOACID OXIDOREDUCTASE (FERREDOXIN)"/>
    <property type="match status" value="1"/>
</dbReference>
<evidence type="ECO:0000313" key="3">
    <source>
        <dbReference type="EMBL" id="UJG40785.1"/>
    </source>
</evidence>
<organism evidence="3">
    <name type="scientific">Candidatus Heimdallarchaeum aukensis</name>
    <dbReference type="NCBI Taxonomy" id="2876573"/>
    <lineage>
        <taxon>Archaea</taxon>
        <taxon>Promethearchaeati</taxon>
        <taxon>Candidatus Heimdallarchaeota</taxon>
        <taxon>Candidatus Heimdallarchaeia (ex Rinke et al. 2021) (nom. nud.)</taxon>
        <taxon>Candidatus Heimdallarchaeales</taxon>
        <taxon>Candidatus Heimdallarchaeaceae</taxon>
        <taxon>Candidatus Heimdallarchaeum</taxon>
    </lineage>
</organism>
<proteinExistence type="predicted"/>
<accession>A0A9Y1BKW6</accession>
<evidence type="ECO:0000259" key="2">
    <source>
        <dbReference type="Pfam" id="PF02775"/>
    </source>
</evidence>
<dbReference type="InterPro" id="IPR029061">
    <property type="entry name" value="THDP-binding"/>
</dbReference>
<name>A0A9Y1BKW6_9ARCH</name>
<dbReference type="InterPro" id="IPR011766">
    <property type="entry name" value="TPP_enzyme_TPP-bd"/>
</dbReference>
<keyword evidence="3" id="KW-0670">Pyruvate</keyword>
<sequence>MPTTIKDLMNNPKEALLKGHFACAGCGSALAFRHAIGAIADKAVVVIPACCTSVYQGFGRGVAFDVPTINVAFASSDAVAAGIKHAMDKKGKEAHVIAWAGDGGTADIGIATLIGACDRQDNILHIMYSNNVYSNTGGQRSGDTPIGARTTTTPFGNKTQRKMVPFIMMANNASYVATASVAYIPDLVDKVKKALSYDGFKFIEIDASCPVAWKSDSADSIHVARLAVETGVWPLFEWDSKSNKAVLSKRGSKYRNKENRKPIEEWLNIQGRFKGMSEEEIKNLYADVDRQWTFLEKFLE</sequence>
<dbReference type="SUPFAM" id="SSF52518">
    <property type="entry name" value="Thiamin diphosphate-binding fold (THDP-binding)"/>
    <property type="match status" value="1"/>
</dbReference>
<keyword evidence="1" id="KW-0560">Oxidoreductase</keyword>
<dbReference type="EMBL" id="CP084166">
    <property type="protein sequence ID" value="UJG40785.1"/>
    <property type="molecule type" value="Genomic_DNA"/>
</dbReference>
<evidence type="ECO:0000256" key="1">
    <source>
        <dbReference type="ARBA" id="ARBA00023002"/>
    </source>
</evidence>
<dbReference type="Proteomes" id="UP001201020">
    <property type="component" value="Chromosome"/>
</dbReference>
<protein>
    <submittedName>
        <fullName evidence="3">Pyruvate synthase subunit beta</fullName>
    </submittedName>
</protein>
<dbReference type="InterPro" id="IPR051479">
    <property type="entry name" value="PorB-like"/>
</dbReference>
<gene>
    <name evidence="3" type="ORF">K9W45_13230</name>
</gene>
<dbReference type="Gene3D" id="3.40.50.970">
    <property type="match status" value="2"/>
</dbReference>
<dbReference type="GO" id="GO:0044272">
    <property type="term" value="P:sulfur compound biosynthetic process"/>
    <property type="evidence" value="ECO:0007669"/>
    <property type="project" value="UniProtKB-ARBA"/>
</dbReference>
<feature type="domain" description="Thiamine pyrophosphate enzyme TPP-binding" evidence="2">
    <location>
        <begin position="70"/>
        <end position="205"/>
    </location>
</feature>
<dbReference type="GO" id="GO:0030976">
    <property type="term" value="F:thiamine pyrophosphate binding"/>
    <property type="evidence" value="ECO:0007669"/>
    <property type="project" value="InterPro"/>
</dbReference>
<dbReference type="GO" id="GO:0016491">
    <property type="term" value="F:oxidoreductase activity"/>
    <property type="evidence" value="ECO:0007669"/>
    <property type="project" value="UniProtKB-KW"/>
</dbReference>